<dbReference type="Proteomes" id="UP000292957">
    <property type="component" value="Unassembled WGS sequence"/>
</dbReference>
<dbReference type="PROSITE" id="PS50097">
    <property type="entry name" value="BTB"/>
    <property type="match status" value="1"/>
</dbReference>
<dbReference type="InterPro" id="IPR011333">
    <property type="entry name" value="SKP1/BTB/POZ_sf"/>
</dbReference>
<reference evidence="2" key="1">
    <citation type="submission" date="2019-01" db="EMBL/GenBank/DDBJ databases">
        <title>Draft genome sequences of three monokaryotic isolates of the white-rot basidiomycete fungus Dichomitus squalens.</title>
        <authorList>
            <consortium name="DOE Joint Genome Institute"/>
            <person name="Lopez S.C."/>
            <person name="Andreopoulos B."/>
            <person name="Pangilinan J."/>
            <person name="Lipzen A."/>
            <person name="Riley R."/>
            <person name="Ahrendt S."/>
            <person name="Ng V."/>
            <person name="Barry K."/>
            <person name="Daum C."/>
            <person name="Grigoriev I.V."/>
            <person name="Hilden K.S."/>
            <person name="Makela M.R."/>
            <person name="de Vries R.P."/>
        </authorList>
    </citation>
    <scope>NUCLEOTIDE SEQUENCE [LARGE SCALE GENOMIC DNA]</scope>
    <source>
        <strain evidence="2">OM18370.1</strain>
    </source>
</reference>
<gene>
    <name evidence="2" type="ORF">BD311DRAFT_778892</name>
</gene>
<proteinExistence type="predicted"/>
<feature type="domain" description="BTB" evidence="1">
    <location>
        <begin position="93"/>
        <end position="164"/>
    </location>
</feature>
<evidence type="ECO:0000259" key="1">
    <source>
        <dbReference type="PROSITE" id="PS50097"/>
    </source>
</evidence>
<name>A0A4Q9MJ30_9APHY</name>
<evidence type="ECO:0000313" key="2">
    <source>
        <dbReference type="EMBL" id="TBU27554.1"/>
    </source>
</evidence>
<dbReference type="AlphaFoldDB" id="A0A4Q9MJ30"/>
<dbReference type="Gene3D" id="3.30.710.10">
    <property type="entry name" value="Potassium Channel Kv1.1, Chain A"/>
    <property type="match status" value="1"/>
</dbReference>
<accession>A0A4Q9MJ30</accession>
<dbReference type="EMBL" id="ML143431">
    <property type="protein sequence ID" value="TBU27554.1"/>
    <property type="molecule type" value="Genomic_DNA"/>
</dbReference>
<protein>
    <recommendedName>
        <fullName evidence="1">BTB domain-containing protein</fullName>
    </recommendedName>
</protein>
<dbReference type="InterPro" id="IPR000210">
    <property type="entry name" value="BTB/POZ_dom"/>
</dbReference>
<organism evidence="2">
    <name type="scientific">Dichomitus squalens</name>
    <dbReference type="NCBI Taxonomy" id="114155"/>
    <lineage>
        <taxon>Eukaryota</taxon>
        <taxon>Fungi</taxon>
        <taxon>Dikarya</taxon>
        <taxon>Basidiomycota</taxon>
        <taxon>Agaricomycotina</taxon>
        <taxon>Agaricomycetes</taxon>
        <taxon>Polyporales</taxon>
        <taxon>Polyporaceae</taxon>
        <taxon>Dichomitus</taxon>
    </lineage>
</organism>
<dbReference type="CDD" id="cd18186">
    <property type="entry name" value="BTB_POZ_ZBTB_KLHL-like"/>
    <property type="match status" value="1"/>
</dbReference>
<dbReference type="OrthoDB" id="2802798at2759"/>
<sequence length="372" mass="42929">MARVRHVKHRETINCVVERGWDGGWLKNGKEVAERFRSSGKNTLVDPKPLVLGYHDYVSVVEPDATSPPPDVEAAFRGRYEPTRDPDFWFEDGNIVIIADETQFRVHRSILCRHSDVLADCLGLNDRHRDTSYDSCAVVRILDSAKSFKGWLRLLYPGPSEILRQVSSDRILAGSTHITHQYILGLLPASFDEWMNREERAIQGTRSTQPSPRDMIKMINALRDIQGDDLMPIALYLCCQLSPKTLLSGNRRSDGTVEKLSSKDVELCLALREDMVKESARMAMRLFTEPPYPRCKCRKVVEEAFMDIVNGKFEDIPRTDPLGPYWRRHIDESERDEQMHRRICSTCAQSLRDREVEQRRELWDELPRLVGF</sequence>